<dbReference type="Gene3D" id="3.40.109.10">
    <property type="entry name" value="NADH Oxidase"/>
    <property type="match status" value="2"/>
</dbReference>
<protein>
    <recommendedName>
        <fullName evidence="3">Nitroreductase domain-containing protein</fullName>
    </recommendedName>
</protein>
<reference evidence="1 2" key="1">
    <citation type="submission" date="2019-12" db="EMBL/GenBank/DDBJ databases">
        <title>Deinococcus sp. HMF7620 Genome sequencing and assembly.</title>
        <authorList>
            <person name="Kang H."/>
            <person name="Kim H."/>
            <person name="Joh K."/>
        </authorList>
    </citation>
    <scope>NUCLEOTIDE SEQUENCE [LARGE SCALE GENOMIC DNA]</scope>
    <source>
        <strain evidence="1 2">HMF7620</strain>
    </source>
</reference>
<dbReference type="SUPFAM" id="SSF55469">
    <property type="entry name" value="FMN-dependent nitroreductase-like"/>
    <property type="match status" value="1"/>
</dbReference>
<keyword evidence="2" id="KW-1185">Reference proteome</keyword>
<dbReference type="GO" id="GO:0016491">
    <property type="term" value="F:oxidoreductase activity"/>
    <property type="evidence" value="ECO:0007669"/>
    <property type="project" value="InterPro"/>
</dbReference>
<dbReference type="EMBL" id="WQLB01000008">
    <property type="protein sequence ID" value="MVN86626.1"/>
    <property type="molecule type" value="Genomic_DNA"/>
</dbReference>
<organism evidence="1 2">
    <name type="scientific">Deinococcus arboris</name>
    <dbReference type="NCBI Taxonomy" id="2682977"/>
    <lineage>
        <taxon>Bacteria</taxon>
        <taxon>Thermotogati</taxon>
        <taxon>Deinococcota</taxon>
        <taxon>Deinococci</taxon>
        <taxon>Deinococcales</taxon>
        <taxon>Deinococcaceae</taxon>
        <taxon>Deinococcus</taxon>
    </lineage>
</organism>
<sequence length="384" mass="40919">MNPPYPPLHALQQSYLKEVSTPARPGQPPALDAWPLGTALPLDWVVLDHPAGANLWARLALLLRLAATPLRVEPHAPYNPHRAYPSPRALYAVHLVLETPQGRWLLDAHRAALRPLAGATSAPSADNPVYLHLLGHLPTIPDSYGTLRPTLAALEAGHLLGALRHLGAGLGLSLREHSALAAPNLGADWQPLVTLQVDRTTPDPQQAAAAWRDVQARSSAPGAFGLTTDGRPAPATPFQAALKDPGTVLLAQRLDGLAPGVYRAGSSAPLPIPPAELATALHGAYSYPDDLNVYGLNAAVLLTARYGPDVDFLHTQLTLGERAQRLCLALAHAGLFARPVRAYREAPLDRLLNLPPDQTVAYALLCGRAPVHDLSLPLLRRTAA</sequence>
<accession>A0A7C9IA76</accession>
<dbReference type="InterPro" id="IPR000415">
    <property type="entry name" value="Nitroreductase-like"/>
</dbReference>
<evidence type="ECO:0008006" key="3">
    <source>
        <dbReference type="Google" id="ProtNLM"/>
    </source>
</evidence>
<comment type="caution">
    <text evidence="1">The sequence shown here is derived from an EMBL/GenBank/DDBJ whole genome shotgun (WGS) entry which is preliminary data.</text>
</comment>
<name>A0A7C9IA76_9DEIO</name>
<proteinExistence type="predicted"/>
<evidence type="ECO:0000313" key="1">
    <source>
        <dbReference type="EMBL" id="MVN86626.1"/>
    </source>
</evidence>
<evidence type="ECO:0000313" key="2">
    <source>
        <dbReference type="Proteomes" id="UP000483286"/>
    </source>
</evidence>
<gene>
    <name evidence="1" type="ORF">GO986_07590</name>
</gene>
<dbReference type="RefSeq" id="WP_157458694.1">
    <property type="nucleotide sequence ID" value="NZ_WQLB01000008.1"/>
</dbReference>
<dbReference type="Proteomes" id="UP000483286">
    <property type="component" value="Unassembled WGS sequence"/>
</dbReference>
<dbReference type="AlphaFoldDB" id="A0A7C9IA76"/>